<dbReference type="EMBL" id="JAQQWN010000006">
    <property type="protein sequence ID" value="KAK8080873.1"/>
    <property type="molecule type" value="Genomic_DNA"/>
</dbReference>
<gene>
    <name evidence="2" type="ORF">PG997_008691</name>
</gene>
<evidence type="ECO:0000259" key="1">
    <source>
        <dbReference type="Pfam" id="PF20150"/>
    </source>
</evidence>
<keyword evidence="3" id="KW-1185">Reference proteome</keyword>
<sequence>MLTQELIPSRVNWAISATPSSNGSPLSYYSPIAFATIASLQLPTLLHLASPLSLELELSFSQCRLPTSFTCFEKLPKETQIEIQQEAIEDKHVGRVVLVINSTKHVALSERTTRPQSRLFSVCKTARNIASTIYDAELLIFQTTRS</sequence>
<dbReference type="Pfam" id="PF20150">
    <property type="entry name" value="2EXR"/>
    <property type="match status" value="1"/>
</dbReference>
<accession>A0ABR1WBR1</accession>
<reference evidence="2 3" key="1">
    <citation type="submission" date="2023-01" db="EMBL/GenBank/DDBJ databases">
        <title>Analysis of 21 Apiospora genomes using comparative genomics revels a genus with tremendous synthesis potential of carbohydrate active enzymes and secondary metabolites.</title>
        <authorList>
            <person name="Sorensen T."/>
        </authorList>
    </citation>
    <scope>NUCLEOTIDE SEQUENCE [LARGE SCALE GENOMIC DNA]</scope>
    <source>
        <strain evidence="2 3">CBS 114990</strain>
    </source>
</reference>
<dbReference type="InterPro" id="IPR045518">
    <property type="entry name" value="2EXR"/>
</dbReference>
<evidence type="ECO:0000313" key="2">
    <source>
        <dbReference type="EMBL" id="KAK8080873.1"/>
    </source>
</evidence>
<feature type="domain" description="2EXR" evidence="1">
    <location>
        <begin position="69"/>
        <end position="131"/>
    </location>
</feature>
<name>A0ABR1WBR1_9PEZI</name>
<proteinExistence type="predicted"/>
<dbReference type="GeneID" id="92046066"/>
<comment type="caution">
    <text evidence="2">The sequence shown here is derived from an EMBL/GenBank/DDBJ whole genome shotgun (WGS) entry which is preliminary data.</text>
</comment>
<evidence type="ECO:0000313" key="3">
    <source>
        <dbReference type="Proteomes" id="UP001433268"/>
    </source>
</evidence>
<organism evidence="2 3">
    <name type="scientific">Apiospora hydei</name>
    <dbReference type="NCBI Taxonomy" id="1337664"/>
    <lineage>
        <taxon>Eukaryota</taxon>
        <taxon>Fungi</taxon>
        <taxon>Dikarya</taxon>
        <taxon>Ascomycota</taxon>
        <taxon>Pezizomycotina</taxon>
        <taxon>Sordariomycetes</taxon>
        <taxon>Xylariomycetidae</taxon>
        <taxon>Amphisphaeriales</taxon>
        <taxon>Apiosporaceae</taxon>
        <taxon>Apiospora</taxon>
    </lineage>
</organism>
<dbReference type="RefSeq" id="XP_066668348.1">
    <property type="nucleotide sequence ID" value="XM_066813006.1"/>
</dbReference>
<dbReference type="Proteomes" id="UP001433268">
    <property type="component" value="Unassembled WGS sequence"/>
</dbReference>
<protein>
    <recommendedName>
        <fullName evidence="1">2EXR domain-containing protein</fullName>
    </recommendedName>
</protein>